<evidence type="ECO:0000256" key="9">
    <source>
        <dbReference type="ARBA" id="ARBA00023075"/>
    </source>
</evidence>
<evidence type="ECO:0000256" key="13">
    <source>
        <dbReference type="RuleBase" id="RU000473"/>
    </source>
</evidence>
<organism evidence="15">
    <name type="scientific">Haematomyzus elephantis</name>
    <name type="common">elephant louse</name>
    <dbReference type="NCBI Taxonomy" id="160133"/>
    <lineage>
        <taxon>Eukaryota</taxon>
        <taxon>Metazoa</taxon>
        <taxon>Ecdysozoa</taxon>
        <taxon>Arthropoda</taxon>
        <taxon>Hexapoda</taxon>
        <taxon>Insecta</taxon>
        <taxon>Pterygota</taxon>
        <taxon>Neoptera</taxon>
        <taxon>Paraneoptera</taxon>
        <taxon>Psocodea</taxon>
        <taxon>Troctomorpha</taxon>
        <taxon>Phthiraptera</taxon>
        <taxon>Rhynchophthirina</taxon>
        <taxon>Haematomyzidae</taxon>
        <taxon>Haematomyzus</taxon>
    </lineage>
</organism>
<dbReference type="InterPro" id="IPR001694">
    <property type="entry name" value="NADH_UbQ_OxRdtase_su1/FPO"/>
</dbReference>
<dbReference type="AlphaFoldDB" id="A0A0R5QR66"/>
<dbReference type="PANTHER" id="PTHR11432">
    <property type="entry name" value="NADH DEHYDROGENASE SUBUNIT 1"/>
    <property type="match status" value="1"/>
</dbReference>
<protein>
    <recommendedName>
        <fullName evidence="4 13">NADH-ubiquinone oxidoreductase chain 1</fullName>
        <ecNumber evidence="13">7.1.1.2</ecNumber>
    </recommendedName>
</protein>
<keyword evidence="5" id="KW-0813">Transport</keyword>
<dbReference type="InterPro" id="IPR018086">
    <property type="entry name" value="NADH_UbQ_OxRdtase_su1_CS"/>
</dbReference>
<dbReference type="Pfam" id="PF00146">
    <property type="entry name" value="NADHdh"/>
    <property type="match status" value="1"/>
</dbReference>
<feature type="transmembrane region" description="Helical" evidence="14">
    <location>
        <begin position="258"/>
        <end position="288"/>
    </location>
</feature>
<proteinExistence type="inferred from homology"/>
<evidence type="ECO:0000256" key="1">
    <source>
        <dbReference type="ARBA" id="ARBA00003257"/>
    </source>
</evidence>
<comment type="catalytic activity">
    <reaction evidence="13">
        <text>a ubiquinone + NADH + 5 H(+)(in) = a ubiquinol + NAD(+) + 4 H(+)(out)</text>
        <dbReference type="Rhea" id="RHEA:29091"/>
        <dbReference type="Rhea" id="RHEA-COMP:9565"/>
        <dbReference type="Rhea" id="RHEA-COMP:9566"/>
        <dbReference type="ChEBI" id="CHEBI:15378"/>
        <dbReference type="ChEBI" id="CHEBI:16389"/>
        <dbReference type="ChEBI" id="CHEBI:17976"/>
        <dbReference type="ChEBI" id="CHEBI:57540"/>
        <dbReference type="ChEBI" id="CHEBI:57945"/>
        <dbReference type="EC" id="7.1.1.2"/>
    </reaction>
</comment>
<dbReference type="EC" id="7.1.1.2" evidence="13"/>
<keyword evidence="12" id="KW-0520">NAD</keyword>
<comment type="subcellular location">
    <subcellularLocation>
        <location evidence="2 12">Mitochondrion inner membrane</location>
        <topology evidence="2 12">Multi-pass membrane protein</topology>
    </subcellularLocation>
</comment>
<keyword evidence="6 12" id="KW-0812">Transmembrane</keyword>
<feature type="transmembrane region" description="Helical" evidence="14">
    <location>
        <begin position="194"/>
        <end position="218"/>
    </location>
</feature>
<evidence type="ECO:0000256" key="3">
    <source>
        <dbReference type="ARBA" id="ARBA00010535"/>
    </source>
</evidence>
<feature type="transmembrane region" description="Helical" evidence="14">
    <location>
        <begin position="161"/>
        <end position="182"/>
    </location>
</feature>
<dbReference type="PANTHER" id="PTHR11432:SF3">
    <property type="entry name" value="NADH-UBIQUINONE OXIDOREDUCTASE CHAIN 1"/>
    <property type="match status" value="1"/>
</dbReference>
<gene>
    <name evidence="15" type="primary">nad1</name>
</gene>
<evidence type="ECO:0000256" key="4">
    <source>
        <dbReference type="ARBA" id="ARBA00021009"/>
    </source>
</evidence>
<geneLocation type="mitochondrion" evidence="15"/>
<keyword evidence="11 14" id="KW-0472">Membrane</keyword>
<evidence type="ECO:0000256" key="11">
    <source>
        <dbReference type="ARBA" id="ARBA00023136"/>
    </source>
</evidence>
<evidence type="ECO:0000313" key="15">
    <source>
        <dbReference type="EMBL" id="AIV00474.1"/>
    </source>
</evidence>
<keyword evidence="9 13" id="KW-0830">Ubiquinone</keyword>
<evidence type="ECO:0000256" key="14">
    <source>
        <dbReference type="SAM" id="Phobius"/>
    </source>
</evidence>
<evidence type="ECO:0000256" key="6">
    <source>
        <dbReference type="ARBA" id="ARBA00022692"/>
    </source>
</evidence>
<dbReference type="PROSITE" id="PS00668">
    <property type="entry name" value="COMPLEX1_ND1_2"/>
    <property type="match status" value="1"/>
</dbReference>
<dbReference type="GO" id="GO:0003954">
    <property type="term" value="F:NADH dehydrogenase activity"/>
    <property type="evidence" value="ECO:0007669"/>
    <property type="project" value="TreeGrafter"/>
</dbReference>
<feature type="transmembrane region" description="Helical" evidence="14">
    <location>
        <begin position="27"/>
        <end position="50"/>
    </location>
</feature>
<evidence type="ECO:0000256" key="5">
    <source>
        <dbReference type="ARBA" id="ARBA00022448"/>
    </source>
</evidence>
<dbReference type="GO" id="GO:0009060">
    <property type="term" value="P:aerobic respiration"/>
    <property type="evidence" value="ECO:0007669"/>
    <property type="project" value="TreeGrafter"/>
</dbReference>
<name>A0A0R5QR66_9NEOP</name>
<reference evidence="15" key="1">
    <citation type="journal article" date="2015" name="Sci. Rep.">
        <title>Fragmented mitochondrial genomes in two suborders of parasitic lice of eutherian mammals (Anoplura and Rhynchophthirina, Insecta).</title>
        <authorList>
            <person name="Shao R."/>
            <person name="Barker S.C."/>
            <person name="Li H."/>
            <person name="Song S."/>
            <person name="Poudel S."/>
            <person name="Su Y."/>
        </authorList>
    </citation>
    <scope>NUCLEOTIDE SEQUENCE</scope>
    <source>
        <strain evidence="15">B1567</strain>
    </source>
</reference>
<evidence type="ECO:0000256" key="12">
    <source>
        <dbReference type="RuleBase" id="RU000471"/>
    </source>
</evidence>
<dbReference type="GO" id="GO:0008137">
    <property type="term" value="F:NADH dehydrogenase (ubiquinone) activity"/>
    <property type="evidence" value="ECO:0007669"/>
    <property type="project" value="UniProtKB-EC"/>
</dbReference>
<feature type="transmembrane region" description="Helical" evidence="14">
    <location>
        <begin position="300"/>
        <end position="325"/>
    </location>
</feature>
<keyword evidence="8 14" id="KW-1133">Transmembrane helix</keyword>
<keyword evidence="10 13" id="KW-0496">Mitochondrion</keyword>
<feature type="transmembrane region" description="Helical" evidence="14">
    <location>
        <begin position="97"/>
        <end position="117"/>
    </location>
</feature>
<evidence type="ECO:0000256" key="10">
    <source>
        <dbReference type="ARBA" id="ARBA00023128"/>
    </source>
</evidence>
<feature type="transmembrane region" description="Helical" evidence="14">
    <location>
        <begin position="129"/>
        <end position="149"/>
    </location>
</feature>
<comment type="similarity">
    <text evidence="3 12">Belongs to the complex I subunit 1 family.</text>
</comment>
<dbReference type="GO" id="GO:0005743">
    <property type="term" value="C:mitochondrial inner membrane"/>
    <property type="evidence" value="ECO:0007669"/>
    <property type="project" value="UniProtKB-SubCell"/>
</dbReference>
<evidence type="ECO:0000256" key="7">
    <source>
        <dbReference type="ARBA" id="ARBA00022792"/>
    </source>
</evidence>
<dbReference type="EMBL" id="KF933036">
    <property type="protein sequence ID" value="AIV00474.1"/>
    <property type="molecule type" value="Genomic_DNA"/>
</dbReference>
<sequence length="326" mass="36098">MTHFKGRLEVVFSLIILTSMNEIHIELLIAIQIVMFVVSVLVSVAFFSLYERKVLSLIHIRKGPNKVGVLGLFQPFSDAMKLVSKSIHPPVKVESSLLFKMSPIILITIVVMVWSVMPMYGYSSVWSGLFLLLLFSLTSYGPIFGGWISNSCFSVIGSVRSVIMMASYEITLSFSMLSLFLMGKSFSLEISFNMMDLPLTIFSVAPWLSVSLIISLLAESGRSPFDLSEGESELVAGYTVEYGGIDYTLIFLGENMSTLLMCVIASMVMFNSLNIVSVFSTISLVIFIRGVVPRVRYDHMILLCWVIILPILISSVSLTGLLASIT</sequence>
<evidence type="ECO:0000256" key="8">
    <source>
        <dbReference type="ARBA" id="ARBA00022989"/>
    </source>
</evidence>
<keyword evidence="7" id="KW-0999">Mitochondrion inner membrane</keyword>
<accession>A0A0R5QR66</accession>
<evidence type="ECO:0000256" key="2">
    <source>
        <dbReference type="ARBA" id="ARBA00004448"/>
    </source>
</evidence>
<comment type="function">
    <text evidence="1">Core subunit of the mitochondrial membrane respiratory chain NADH dehydrogenase (Complex I) that is believed to belong to the minimal assembly required for catalysis. Complex I functions in the transfer of electrons from NADH to the respiratory chain. The immediate electron acceptor for the enzyme is believed to be ubiquinone.</text>
</comment>